<evidence type="ECO:0000313" key="4">
    <source>
        <dbReference type="Proteomes" id="UP000713904"/>
    </source>
</evidence>
<accession>A0ABR6TKD1</accession>
<dbReference type="Proteomes" id="UP000713904">
    <property type="component" value="Unassembled WGS sequence"/>
</dbReference>
<keyword evidence="3" id="KW-0418">Kinase</keyword>
<evidence type="ECO:0000256" key="1">
    <source>
        <dbReference type="ARBA" id="ARBA00022977"/>
    </source>
</evidence>
<evidence type="ECO:0000259" key="2">
    <source>
        <dbReference type="Pfam" id="PF08543"/>
    </source>
</evidence>
<keyword evidence="3" id="KW-0808">Transferase</keyword>
<proteinExistence type="predicted"/>
<keyword evidence="4" id="KW-1185">Reference proteome</keyword>
<dbReference type="InterPro" id="IPR029056">
    <property type="entry name" value="Ribokinase-like"/>
</dbReference>
<name>A0ABR6TKD1_9FIRM</name>
<organism evidence="3 4">
    <name type="scientific">Peptostreptococcus canis</name>
    <dbReference type="NCBI Taxonomy" id="1159213"/>
    <lineage>
        <taxon>Bacteria</taxon>
        <taxon>Bacillati</taxon>
        <taxon>Bacillota</taxon>
        <taxon>Clostridia</taxon>
        <taxon>Peptostreptococcales</taxon>
        <taxon>Peptostreptococcaceae</taxon>
        <taxon>Peptostreptococcus</taxon>
    </lineage>
</organism>
<comment type="caution">
    <text evidence="3">The sequence shown here is derived from an EMBL/GenBank/DDBJ whole genome shotgun (WGS) entry which is preliminary data.</text>
</comment>
<reference evidence="3 4" key="1">
    <citation type="submission" date="2020-05" db="EMBL/GenBank/DDBJ databases">
        <title>Draft genome of xy-202 and genomic insight in genome of the genus Peptostreptococcus.</title>
        <authorList>
            <person name="Zhang Z."/>
        </authorList>
    </citation>
    <scope>NUCLEOTIDE SEQUENCE [LARGE SCALE GENOMIC DNA]</scope>
    <source>
        <strain evidence="3 4">DSM 27025</strain>
    </source>
</reference>
<dbReference type="PANTHER" id="PTHR20858:SF17">
    <property type="entry name" value="HYDROXYMETHYLPYRIMIDINE_PHOSPHOMETHYLPYRIMIDINE KINASE THI20-RELATED"/>
    <property type="match status" value="1"/>
</dbReference>
<feature type="domain" description="Pyridoxamine kinase/Phosphomethylpyrimidine kinase" evidence="2">
    <location>
        <begin position="27"/>
        <end position="248"/>
    </location>
</feature>
<dbReference type="NCBIfam" id="NF005491">
    <property type="entry name" value="PRK07105.1"/>
    <property type="match status" value="1"/>
</dbReference>
<gene>
    <name evidence="3" type="ORF">HLB29_04120</name>
</gene>
<dbReference type="PANTHER" id="PTHR20858">
    <property type="entry name" value="PHOSPHOMETHYLPYRIMIDINE KINASE"/>
    <property type="match status" value="1"/>
</dbReference>
<dbReference type="Pfam" id="PF08543">
    <property type="entry name" value="Phos_pyr_kin"/>
    <property type="match status" value="1"/>
</dbReference>
<evidence type="ECO:0000313" key="3">
    <source>
        <dbReference type="EMBL" id="MBC2575866.1"/>
    </source>
</evidence>
<dbReference type="EC" id="2.7.1.35" evidence="3"/>
<sequence>MQKKIACVNDISGIGKCSLTVALPLISALRCQCCPLPTSVLSSQTGYPVYSFVDLTDSMKEYIDAWHKLNQKFDTIYSGFLGSKNQIKLVEHLINLNHGSYVVVDPILGDLGKIFPFFSEEDVFEMKKLVSMANLITPNITEANLILGRKTDFLDYTDDELLSICRELSDIGPESVVITGFIKNNEIINICYERKNDQIIKIGKHYNKISFSGTGDIFTSTITALITRGYGLSESVEIATDFIYESVGFTAKQKKFDRNDGIMFEEFLNLLFKY</sequence>
<protein>
    <submittedName>
        <fullName evidence="3">Pyridoxamine kinase</fullName>
        <ecNumber evidence="3">2.7.1.35</ecNumber>
    </submittedName>
</protein>
<dbReference type="SUPFAM" id="SSF53613">
    <property type="entry name" value="Ribokinase-like"/>
    <property type="match status" value="1"/>
</dbReference>
<dbReference type="RefSeq" id="WP_185623887.1">
    <property type="nucleotide sequence ID" value="NZ_JABGBW010000002.1"/>
</dbReference>
<dbReference type="GO" id="GO:0008478">
    <property type="term" value="F:pyridoxal kinase activity"/>
    <property type="evidence" value="ECO:0007669"/>
    <property type="project" value="UniProtKB-EC"/>
</dbReference>
<dbReference type="EMBL" id="JABGBW010000002">
    <property type="protein sequence ID" value="MBC2575866.1"/>
    <property type="molecule type" value="Genomic_DNA"/>
</dbReference>
<keyword evidence="1" id="KW-0784">Thiamine biosynthesis</keyword>
<dbReference type="Gene3D" id="3.40.1190.20">
    <property type="match status" value="1"/>
</dbReference>
<dbReference type="InterPro" id="IPR013749">
    <property type="entry name" value="PM/HMP-P_kinase-1"/>
</dbReference>